<dbReference type="SUPFAM" id="SSF143113">
    <property type="entry name" value="NAP-like"/>
    <property type="match status" value="1"/>
</dbReference>
<dbReference type="EMBL" id="JBDJPC010000004">
    <property type="protein sequence ID" value="KAL1506828.1"/>
    <property type="molecule type" value="Genomic_DNA"/>
</dbReference>
<feature type="region of interest" description="Disordered" evidence="5">
    <location>
        <begin position="326"/>
        <end position="363"/>
    </location>
</feature>
<sequence length="363" mass="42018">MTTDHEQSGDCADDLESVEEEEDVGDEALKKNMDLPNVHSALKAIEMLASLPPPVKRRVKALKKLQLEATHIEAKFFKEVHDLECKYHRLYVPLYEKRNTIINGTYEPTEEESQWPSDEEEELAHSLKEIKVEETNGKEDKKNGDGIPEFWLTIFKNCNLLSEMVQPHDIPILMYLSDIKTTCKEDPMSFILEFHFTPNEYFTNTVLTKEYYMKCVPDEDDPFSFEGPEIYKCIGCTINWNKGKNVTLKTVKKKQKHKSRGVVRVVTKTVQNDSFFNFFTPPTIPEGTKDEEVDEDLRNLLTSDFEIGHYIRDRVVPRAVLYFTGEGIEDEDYEEEEEDDEDEEEDGDSDTNAAGNKEQCKQQ</sequence>
<feature type="compositionally biased region" description="Acidic residues" evidence="5">
    <location>
        <begin position="327"/>
        <end position="349"/>
    </location>
</feature>
<feature type="compositionally biased region" description="Acidic residues" evidence="5">
    <location>
        <begin position="11"/>
        <end position="26"/>
    </location>
</feature>
<gene>
    <name evidence="6" type="ORF">ABEB36_006118</name>
</gene>
<comment type="subcellular location">
    <subcellularLocation>
        <location evidence="1">Nucleus</location>
    </subcellularLocation>
</comment>
<dbReference type="InterPro" id="IPR002164">
    <property type="entry name" value="NAP_family"/>
</dbReference>
<dbReference type="PANTHER" id="PTHR11875">
    <property type="entry name" value="TESTIS-SPECIFIC Y-ENCODED PROTEIN"/>
    <property type="match status" value="1"/>
</dbReference>
<dbReference type="InterPro" id="IPR037231">
    <property type="entry name" value="NAP-like_sf"/>
</dbReference>
<dbReference type="Pfam" id="PF00956">
    <property type="entry name" value="NAP"/>
    <property type="match status" value="1"/>
</dbReference>
<evidence type="ECO:0008006" key="8">
    <source>
        <dbReference type="Google" id="ProtNLM"/>
    </source>
</evidence>
<reference evidence="6 7" key="1">
    <citation type="submission" date="2024-05" db="EMBL/GenBank/DDBJ databases">
        <title>Genetic variation in Jamaican populations of the coffee berry borer (Hypothenemus hampei).</title>
        <authorList>
            <person name="Errbii M."/>
            <person name="Myrie A."/>
        </authorList>
    </citation>
    <scope>NUCLEOTIDE SEQUENCE [LARGE SCALE GENOMIC DNA]</scope>
    <source>
        <strain evidence="6">JA-Hopewell-2020-01-JO</strain>
        <tissue evidence="6">Whole body</tissue>
    </source>
</reference>
<name>A0ABD1F0K1_HYPHA</name>
<dbReference type="FunFam" id="1.20.5.1500:FF:000001">
    <property type="entry name" value="Nucleosome assembly protein 1-like 1"/>
    <property type="match status" value="1"/>
</dbReference>
<comment type="similarity">
    <text evidence="2 4">Belongs to the nucleosome assembly protein (NAP) family.</text>
</comment>
<protein>
    <recommendedName>
        <fullName evidence="8">Nucleosome assembly protein 1-like 1</fullName>
    </recommendedName>
</protein>
<dbReference type="GO" id="GO:0005634">
    <property type="term" value="C:nucleus"/>
    <property type="evidence" value="ECO:0007669"/>
    <property type="project" value="UniProtKB-SubCell"/>
</dbReference>
<feature type="region of interest" description="Disordered" evidence="5">
    <location>
        <begin position="1"/>
        <end position="32"/>
    </location>
</feature>
<organism evidence="6 7">
    <name type="scientific">Hypothenemus hampei</name>
    <name type="common">Coffee berry borer</name>
    <dbReference type="NCBI Taxonomy" id="57062"/>
    <lineage>
        <taxon>Eukaryota</taxon>
        <taxon>Metazoa</taxon>
        <taxon>Ecdysozoa</taxon>
        <taxon>Arthropoda</taxon>
        <taxon>Hexapoda</taxon>
        <taxon>Insecta</taxon>
        <taxon>Pterygota</taxon>
        <taxon>Neoptera</taxon>
        <taxon>Endopterygota</taxon>
        <taxon>Coleoptera</taxon>
        <taxon>Polyphaga</taxon>
        <taxon>Cucujiformia</taxon>
        <taxon>Curculionidae</taxon>
        <taxon>Scolytinae</taxon>
        <taxon>Hypothenemus</taxon>
    </lineage>
</organism>
<accession>A0ABD1F0K1</accession>
<evidence type="ECO:0000256" key="4">
    <source>
        <dbReference type="RuleBase" id="RU003876"/>
    </source>
</evidence>
<evidence type="ECO:0000256" key="2">
    <source>
        <dbReference type="ARBA" id="ARBA00009947"/>
    </source>
</evidence>
<evidence type="ECO:0000256" key="1">
    <source>
        <dbReference type="ARBA" id="ARBA00004123"/>
    </source>
</evidence>
<dbReference type="AlphaFoldDB" id="A0ABD1F0K1"/>
<dbReference type="Gene3D" id="3.30.1120.90">
    <property type="entry name" value="Nucleosome assembly protein"/>
    <property type="match status" value="1"/>
</dbReference>
<evidence type="ECO:0000256" key="5">
    <source>
        <dbReference type="SAM" id="MobiDB-lite"/>
    </source>
</evidence>
<keyword evidence="7" id="KW-1185">Reference proteome</keyword>
<dbReference type="Gene3D" id="1.20.5.1500">
    <property type="match status" value="1"/>
</dbReference>
<proteinExistence type="inferred from homology"/>
<evidence type="ECO:0000313" key="6">
    <source>
        <dbReference type="EMBL" id="KAL1506828.1"/>
    </source>
</evidence>
<keyword evidence="3" id="KW-0539">Nucleus</keyword>
<dbReference type="FunFam" id="3.30.1120.90:FF:000001">
    <property type="entry name" value="Nucleosome assembly protein 1-like 1"/>
    <property type="match status" value="1"/>
</dbReference>
<dbReference type="Proteomes" id="UP001566132">
    <property type="component" value="Unassembled WGS sequence"/>
</dbReference>
<evidence type="ECO:0000313" key="7">
    <source>
        <dbReference type="Proteomes" id="UP001566132"/>
    </source>
</evidence>
<evidence type="ECO:0000256" key="3">
    <source>
        <dbReference type="ARBA" id="ARBA00023242"/>
    </source>
</evidence>
<comment type="caution">
    <text evidence="6">The sequence shown here is derived from an EMBL/GenBank/DDBJ whole genome shotgun (WGS) entry which is preliminary data.</text>
</comment>